<dbReference type="EMBL" id="JAAECE010000014">
    <property type="protein sequence ID" value="KAF1796104.1"/>
    <property type="molecule type" value="Genomic_DNA"/>
</dbReference>
<organism evidence="3 4">
    <name type="scientific">Mucor circinelloides f. lusitanicus</name>
    <name type="common">Mucor racemosus var. lusitanicus</name>
    <dbReference type="NCBI Taxonomy" id="29924"/>
    <lineage>
        <taxon>Eukaryota</taxon>
        <taxon>Fungi</taxon>
        <taxon>Fungi incertae sedis</taxon>
        <taxon>Mucoromycota</taxon>
        <taxon>Mucoromycotina</taxon>
        <taxon>Mucoromycetes</taxon>
        <taxon>Mucorales</taxon>
        <taxon>Mucorineae</taxon>
        <taxon>Mucoraceae</taxon>
        <taxon>Mucor</taxon>
    </lineage>
</organism>
<evidence type="ECO:0000259" key="2">
    <source>
        <dbReference type="PROSITE" id="PS50157"/>
    </source>
</evidence>
<name>A0A8H4B6L5_MUCCL</name>
<accession>A0A8H4B6L5</accession>
<dbReference type="GO" id="GO:0008270">
    <property type="term" value="F:zinc ion binding"/>
    <property type="evidence" value="ECO:0007669"/>
    <property type="project" value="UniProtKB-KW"/>
</dbReference>
<dbReference type="InterPro" id="IPR013087">
    <property type="entry name" value="Znf_C2H2_type"/>
</dbReference>
<dbReference type="Proteomes" id="UP000469890">
    <property type="component" value="Unassembled WGS sequence"/>
</dbReference>
<keyword evidence="1" id="KW-0479">Metal-binding</keyword>
<keyword evidence="1" id="KW-0863">Zinc-finger</keyword>
<sequence length="150" mass="17486">MKQHYVRNHAIRKKFKCNSCGKSYTAKRGLTRYRKTHSANAEPFAKRDADGDTIVFLELKDIIHGDSRDMLNFILDKPNICVVCLDYAGLTTNILDLQDIIRFNPNIKKIIVDSYHYENHFHKLNTSDLLNNQSLINVFDCRTQCKHRSK</sequence>
<dbReference type="AlphaFoldDB" id="A0A8H4B6L5"/>
<dbReference type="InterPro" id="IPR036236">
    <property type="entry name" value="Znf_C2H2_sf"/>
</dbReference>
<dbReference type="PROSITE" id="PS50157">
    <property type="entry name" value="ZINC_FINGER_C2H2_2"/>
    <property type="match status" value="1"/>
</dbReference>
<gene>
    <name evidence="3" type="ORF">FB192DRAFT_1044593</name>
</gene>
<proteinExistence type="predicted"/>
<evidence type="ECO:0000313" key="3">
    <source>
        <dbReference type="EMBL" id="KAF1796104.1"/>
    </source>
</evidence>
<protein>
    <recommendedName>
        <fullName evidence="2">C2H2-type domain-containing protein</fullName>
    </recommendedName>
</protein>
<evidence type="ECO:0000256" key="1">
    <source>
        <dbReference type="PROSITE-ProRule" id="PRU00042"/>
    </source>
</evidence>
<feature type="domain" description="C2H2-type" evidence="2">
    <location>
        <begin position="15"/>
        <end position="42"/>
    </location>
</feature>
<dbReference type="SUPFAM" id="SSF57667">
    <property type="entry name" value="beta-beta-alpha zinc fingers"/>
    <property type="match status" value="1"/>
</dbReference>
<dbReference type="Gene3D" id="3.30.160.60">
    <property type="entry name" value="Classic Zinc Finger"/>
    <property type="match status" value="1"/>
</dbReference>
<keyword evidence="1" id="KW-0862">Zinc</keyword>
<evidence type="ECO:0000313" key="4">
    <source>
        <dbReference type="Proteomes" id="UP000469890"/>
    </source>
</evidence>
<reference evidence="3 4" key="1">
    <citation type="submission" date="2019-09" db="EMBL/GenBank/DDBJ databases">
        <authorList>
            <consortium name="DOE Joint Genome Institute"/>
            <person name="Mondo S.J."/>
            <person name="Navarro-Mendoza M.I."/>
            <person name="Perez-Arques C."/>
            <person name="Panchal S."/>
            <person name="Nicolas F.E."/>
            <person name="Ganguly P."/>
            <person name="Pangilinan J."/>
            <person name="Grigoriev I."/>
            <person name="Heitman J."/>
            <person name="Sanya K."/>
            <person name="Garre V."/>
        </authorList>
    </citation>
    <scope>NUCLEOTIDE SEQUENCE [LARGE SCALE GENOMIC DNA]</scope>
    <source>
        <strain evidence="3 4">MU402</strain>
    </source>
</reference>
<comment type="caution">
    <text evidence="3">The sequence shown here is derived from an EMBL/GenBank/DDBJ whole genome shotgun (WGS) entry which is preliminary data.</text>
</comment>